<keyword evidence="9" id="KW-1185">Reference proteome</keyword>
<sequence>MVQLLRLLAFPFDTLAVPKCKSTPYDSNWPSEGEWVALNKSIDGTLVKTIPVASSCWPGNPFNSSVSCEVVKANWPLAAFHSELPESIDYPIYANNSCLPPGAAGYDEKRGCSLGGLPEYVVNATSEQHVATAMKWASQRHIRIAVKGTGHDLNGRSSGAYSISIWTRNFNKIEHNASWSLLNGEKENVLIAGSGNVWGDLYGAAAEQGRVVVGGNDETVGLGGFIQGGGHGPLTSTYGLATHQVLQATVVTTEGRILVANDRQNQDLFWAVRGGGAGQYGVITEYVLKTHPPPELVTVGTLQIAPRTDSGSLSTNATWDAAATLLSSIPDLMDSGLAGVTMLGTGRSAMSLYPSLKEPPSGVVMNQMFFGYNITPAAMALLVDPVITHIRSHSNNSKLAITWAEPAIYRNYTSFSKVISGTSNVAGGGALMSTRLLGRAELSELSQHKLANFLQKALRAQNESDGTLAIVGLQGGPGTARISESRWGSVNPAYRSAYVHFISMGASIDLTRPKEGLAAAADWLEENKEALFREWAPNTGAYINEANPFNSHWKQDIYGVHYEKLLETKKRYDPSESLYILNGVGSDRWDYDLDSGKLCQIL</sequence>
<dbReference type="HOGENOM" id="CLU_018354_4_3_1"/>
<evidence type="ECO:0000256" key="5">
    <source>
        <dbReference type="ARBA" id="ARBA00023002"/>
    </source>
</evidence>
<dbReference type="InterPro" id="IPR036318">
    <property type="entry name" value="FAD-bd_PCMH-like_sf"/>
</dbReference>
<dbReference type="EMBL" id="JH767572">
    <property type="protein sequence ID" value="EON65221.1"/>
    <property type="molecule type" value="Genomic_DNA"/>
</dbReference>
<evidence type="ECO:0000259" key="7">
    <source>
        <dbReference type="PROSITE" id="PS51387"/>
    </source>
</evidence>
<accession>R7YU80</accession>
<reference evidence="9" key="1">
    <citation type="submission" date="2012-06" db="EMBL/GenBank/DDBJ databases">
        <title>The genome sequence of Coniosporium apollinis CBS 100218.</title>
        <authorList>
            <consortium name="The Broad Institute Genome Sequencing Platform"/>
            <person name="Cuomo C."/>
            <person name="Gorbushina A."/>
            <person name="Noack S."/>
            <person name="Walker B."/>
            <person name="Young S.K."/>
            <person name="Zeng Q."/>
            <person name="Gargeya S."/>
            <person name="Fitzgerald M."/>
            <person name="Haas B."/>
            <person name="Abouelleil A."/>
            <person name="Alvarado L."/>
            <person name="Arachchi H.M."/>
            <person name="Berlin A.M."/>
            <person name="Chapman S.B."/>
            <person name="Goldberg J."/>
            <person name="Griggs A."/>
            <person name="Gujja S."/>
            <person name="Hansen M."/>
            <person name="Howarth C."/>
            <person name="Imamovic A."/>
            <person name="Larimer J."/>
            <person name="McCowan C."/>
            <person name="Montmayeur A."/>
            <person name="Murphy C."/>
            <person name="Neiman D."/>
            <person name="Pearson M."/>
            <person name="Priest M."/>
            <person name="Roberts A."/>
            <person name="Saif S."/>
            <person name="Shea T."/>
            <person name="Sisk P."/>
            <person name="Sykes S."/>
            <person name="Wortman J."/>
            <person name="Nusbaum C."/>
            <person name="Birren B."/>
        </authorList>
    </citation>
    <scope>NUCLEOTIDE SEQUENCE [LARGE SCALE GENOMIC DNA]</scope>
    <source>
        <strain evidence="9">CBS 100218</strain>
    </source>
</reference>
<evidence type="ECO:0000313" key="8">
    <source>
        <dbReference type="EMBL" id="EON65221.1"/>
    </source>
</evidence>
<dbReference type="PANTHER" id="PTHR42973:SF39">
    <property type="entry name" value="FAD-BINDING PCMH-TYPE DOMAIN-CONTAINING PROTEIN"/>
    <property type="match status" value="1"/>
</dbReference>
<evidence type="ECO:0000256" key="2">
    <source>
        <dbReference type="ARBA" id="ARBA00005466"/>
    </source>
</evidence>
<dbReference type="InterPro" id="IPR050416">
    <property type="entry name" value="FAD-linked_Oxidoreductase"/>
</dbReference>
<dbReference type="OrthoDB" id="9983560at2759"/>
<evidence type="ECO:0000256" key="1">
    <source>
        <dbReference type="ARBA" id="ARBA00001974"/>
    </source>
</evidence>
<dbReference type="eggNOG" id="ENOG502R4XF">
    <property type="taxonomic scope" value="Eukaryota"/>
</dbReference>
<dbReference type="AlphaFoldDB" id="R7YU80"/>
<comment type="similarity">
    <text evidence="2">Belongs to the oxygen-dependent FAD-linked oxidoreductase family.</text>
</comment>
<dbReference type="Gene3D" id="3.40.462.20">
    <property type="match status" value="1"/>
</dbReference>
<organism evidence="8 9">
    <name type="scientific">Coniosporium apollinis (strain CBS 100218)</name>
    <name type="common">Rock-inhabiting black yeast</name>
    <dbReference type="NCBI Taxonomy" id="1168221"/>
    <lineage>
        <taxon>Eukaryota</taxon>
        <taxon>Fungi</taxon>
        <taxon>Dikarya</taxon>
        <taxon>Ascomycota</taxon>
        <taxon>Pezizomycotina</taxon>
        <taxon>Dothideomycetes</taxon>
        <taxon>Dothideomycetes incertae sedis</taxon>
        <taxon>Coniosporium</taxon>
    </lineage>
</organism>
<dbReference type="Pfam" id="PF01565">
    <property type="entry name" value="FAD_binding_4"/>
    <property type="match status" value="1"/>
</dbReference>
<dbReference type="InterPro" id="IPR012951">
    <property type="entry name" value="BBE"/>
</dbReference>
<proteinExistence type="inferred from homology"/>
<dbReference type="InterPro" id="IPR016169">
    <property type="entry name" value="FAD-bd_PCMH_sub2"/>
</dbReference>
<feature type="signal peptide" evidence="6">
    <location>
        <begin position="1"/>
        <end position="16"/>
    </location>
</feature>
<dbReference type="PROSITE" id="PS51387">
    <property type="entry name" value="FAD_PCMH"/>
    <property type="match status" value="1"/>
</dbReference>
<dbReference type="GO" id="GO:0071949">
    <property type="term" value="F:FAD binding"/>
    <property type="evidence" value="ECO:0007669"/>
    <property type="project" value="InterPro"/>
</dbReference>
<dbReference type="InterPro" id="IPR016166">
    <property type="entry name" value="FAD-bd_PCMH"/>
</dbReference>
<feature type="chain" id="PRO_5004461166" description="FAD-binding PCMH-type domain-containing protein" evidence="6">
    <location>
        <begin position="17"/>
        <end position="602"/>
    </location>
</feature>
<keyword evidence="4" id="KW-0274">FAD</keyword>
<keyword evidence="5" id="KW-0560">Oxidoreductase</keyword>
<dbReference type="InterPro" id="IPR006094">
    <property type="entry name" value="Oxid_FAD_bind_N"/>
</dbReference>
<dbReference type="GO" id="GO:0016491">
    <property type="term" value="F:oxidoreductase activity"/>
    <property type="evidence" value="ECO:0007669"/>
    <property type="project" value="UniProtKB-KW"/>
</dbReference>
<comment type="cofactor">
    <cofactor evidence="1">
        <name>FAD</name>
        <dbReference type="ChEBI" id="CHEBI:57692"/>
    </cofactor>
</comment>
<evidence type="ECO:0000313" key="9">
    <source>
        <dbReference type="Proteomes" id="UP000016924"/>
    </source>
</evidence>
<evidence type="ECO:0000256" key="4">
    <source>
        <dbReference type="ARBA" id="ARBA00022827"/>
    </source>
</evidence>
<dbReference type="OMA" id="SSCWPGN"/>
<dbReference type="Gene3D" id="3.30.465.10">
    <property type="match status" value="1"/>
</dbReference>
<keyword evidence="3" id="KW-0285">Flavoprotein</keyword>
<dbReference type="PANTHER" id="PTHR42973">
    <property type="entry name" value="BINDING OXIDOREDUCTASE, PUTATIVE (AFU_ORTHOLOGUE AFUA_1G17690)-RELATED"/>
    <property type="match status" value="1"/>
</dbReference>
<dbReference type="STRING" id="1168221.R7YU80"/>
<dbReference type="Proteomes" id="UP000016924">
    <property type="component" value="Unassembled WGS sequence"/>
</dbReference>
<name>R7YU80_CONA1</name>
<dbReference type="SUPFAM" id="SSF56176">
    <property type="entry name" value="FAD-binding/transporter-associated domain-like"/>
    <property type="match status" value="1"/>
</dbReference>
<protein>
    <recommendedName>
        <fullName evidence="7">FAD-binding PCMH-type domain-containing protein</fullName>
    </recommendedName>
</protein>
<keyword evidence="6" id="KW-0732">Signal</keyword>
<evidence type="ECO:0000256" key="3">
    <source>
        <dbReference type="ARBA" id="ARBA00022630"/>
    </source>
</evidence>
<dbReference type="GeneID" id="19901769"/>
<dbReference type="Pfam" id="PF08031">
    <property type="entry name" value="BBE"/>
    <property type="match status" value="1"/>
</dbReference>
<dbReference type="RefSeq" id="XP_007780538.1">
    <property type="nucleotide sequence ID" value="XM_007782348.1"/>
</dbReference>
<gene>
    <name evidence="8" type="ORF">W97_04458</name>
</gene>
<feature type="domain" description="FAD-binding PCMH-type" evidence="7">
    <location>
        <begin position="114"/>
        <end position="293"/>
    </location>
</feature>
<evidence type="ECO:0000256" key="6">
    <source>
        <dbReference type="SAM" id="SignalP"/>
    </source>
</evidence>